<dbReference type="InterPro" id="IPR029044">
    <property type="entry name" value="Nucleotide-diphossugar_trans"/>
</dbReference>
<dbReference type="SUPFAM" id="SSF53448">
    <property type="entry name" value="Nucleotide-diphospho-sugar transferases"/>
    <property type="match status" value="1"/>
</dbReference>
<proteinExistence type="predicted"/>
<evidence type="ECO:0000259" key="1">
    <source>
        <dbReference type="Pfam" id="PF00483"/>
    </source>
</evidence>
<dbReference type="PANTHER" id="PTHR47183">
    <property type="entry name" value="GLUCOSE-1-PHOSPHATE CYTIDYLYLTRANSFERASE-RELATED"/>
    <property type="match status" value="1"/>
</dbReference>
<protein>
    <recommendedName>
        <fullName evidence="1">Nucleotidyl transferase domain-containing protein</fullName>
    </recommendedName>
</protein>
<sequence>MKAVILVGGRGTRLVEETKSKPKPMVKIGEKPILWHIMKIFSHYNINEFVLCCGYKYEIIKEYFENISEKWSVEVVDTGLDTMTGGRVKRIEKYLNNEKFFLLYGDDLKPVNITELLDFHIKNKKLVTVTAAQPPGRFGILKLEEHNVVEMREKPPGDENWIN</sequence>
<dbReference type="GO" id="GO:0047343">
    <property type="term" value="F:glucose-1-phosphate cytidylyltransferase activity"/>
    <property type="evidence" value="ECO:0007669"/>
    <property type="project" value="InterPro"/>
</dbReference>
<name>A0A382K5Q4_9ZZZZ</name>
<organism evidence="2">
    <name type="scientific">marine metagenome</name>
    <dbReference type="NCBI Taxonomy" id="408172"/>
    <lineage>
        <taxon>unclassified sequences</taxon>
        <taxon>metagenomes</taxon>
        <taxon>ecological metagenomes</taxon>
    </lineage>
</organism>
<dbReference type="Pfam" id="PF00483">
    <property type="entry name" value="NTP_transferase"/>
    <property type="match status" value="1"/>
</dbReference>
<reference evidence="2" key="1">
    <citation type="submission" date="2018-05" db="EMBL/GenBank/DDBJ databases">
        <authorList>
            <person name="Lanie J.A."/>
            <person name="Ng W.-L."/>
            <person name="Kazmierczak K.M."/>
            <person name="Andrzejewski T.M."/>
            <person name="Davidsen T.M."/>
            <person name="Wayne K.J."/>
            <person name="Tettelin H."/>
            <person name="Glass J.I."/>
            <person name="Rusch D."/>
            <person name="Podicherti R."/>
            <person name="Tsui H.-C.T."/>
            <person name="Winkler M.E."/>
        </authorList>
    </citation>
    <scope>NUCLEOTIDE SEQUENCE</scope>
</reference>
<dbReference type="AlphaFoldDB" id="A0A382K5Q4"/>
<dbReference type="Gene3D" id="3.90.550.10">
    <property type="entry name" value="Spore Coat Polysaccharide Biosynthesis Protein SpsA, Chain A"/>
    <property type="match status" value="1"/>
</dbReference>
<dbReference type="PANTHER" id="PTHR47183:SF1">
    <property type="entry name" value="GLUCOSE-1-PHOSPHATE CYTIDYLYLTRANSFERASE"/>
    <property type="match status" value="1"/>
</dbReference>
<evidence type="ECO:0000313" key="2">
    <source>
        <dbReference type="EMBL" id="SVC19499.1"/>
    </source>
</evidence>
<gene>
    <name evidence="2" type="ORF">METZ01_LOCUS272353</name>
</gene>
<dbReference type="EMBL" id="UINC01078430">
    <property type="protein sequence ID" value="SVC19499.1"/>
    <property type="molecule type" value="Genomic_DNA"/>
</dbReference>
<feature type="non-terminal residue" evidence="2">
    <location>
        <position position="163"/>
    </location>
</feature>
<dbReference type="InterPro" id="IPR013446">
    <property type="entry name" value="G1P_cyt_trans-like"/>
</dbReference>
<feature type="domain" description="Nucleotidyl transferase" evidence="1">
    <location>
        <begin position="2"/>
        <end position="159"/>
    </location>
</feature>
<dbReference type="InterPro" id="IPR005835">
    <property type="entry name" value="NTP_transferase_dom"/>
</dbReference>
<accession>A0A382K5Q4</accession>